<gene>
    <name evidence="2" type="ORF">ASILVAE211_24010</name>
</gene>
<keyword evidence="1" id="KW-0175">Coiled coil</keyword>
<reference evidence="2" key="2">
    <citation type="submission" date="2021-01" db="EMBL/GenBank/DDBJ databases">
        <authorList>
            <person name="Mieszkin S."/>
            <person name="Pouder E."/>
            <person name="Alain K."/>
        </authorList>
    </citation>
    <scope>NUCLEOTIDE SEQUENCE</scope>
    <source>
        <strain evidence="2">HW T2.11</strain>
    </source>
</reference>
<dbReference type="RefSeq" id="WP_227323913.1">
    <property type="nucleotide sequence ID" value="NZ_JAESVB010000028.1"/>
</dbReference>
<organism evidence="2 3">
    <name type="scientific">Acidisoma silvae</name>
    <dbReference type="NCBI Taxonomy" id="2802396"/>
    <lineage>
        <taxon>Bacteria</taxon>
        <taxon>Pseudomonadati</taxon>
        <taxon>Pseudomonadota</taxon>
        <taxon>Alphaproteobacteria</taxon>
        <taxon>Acetobacterales</taxon>
        <taxon>Acidocellaceae</taxon>
        <taxon>Acidisoma</taxon>
    </lineage>
</organism>
<keyword evidence="3" id="KW-1185">Reference proteome</keyword>
<proteinExistence type="predicted"/>
<accession>A0A964E167</accession>
<evidence type="ECO:0000313" key="3">
    <source>
        <dbReference type="Proteomes" id="UP000708298"/>
    </source>
</evidence>
<name>A0A964E167_9PROT</name>
<dbReference type="AlphaFoldDB" id="A0A964E167"/>
<evidence type="ECO:0000256" key="1">
    <source>
        <dbReference type="SAM" id="Coils"/>
    </source>
</evidence>
<sequence>MPIDKKYQGLINSISPKEEIMPKLAMRISPEHVPELEALLGENEELRREVAELKAQIAAIHAGVKAVLDAVGVPDIEPKMN</sequence>
<comment type="caution">
    <text evidence="2">The sequence shown here is derived from an EMBL/GenBank/DDBJ whole genome shotgun (WGS) entry which is preliminary data.</text>
</comment>
<reference evidence="2" key="1">
    <citation type="journal article" date="2021" name="Microorganisms">
        <title>Acidisoma silvae sp. nov. and Acidisomacellulosilytica sp. nov., Two Acidophilic Bacteria Isolated from Decaying Wood, Hydrolyzing Cellulose and Producing Poly-3-hydroxybutyrate.</title>
        <authorList>
            <person name="Mieszkin S."/>
            <person name="Pouder E."/>
            <person name="Uroz S."/>
            <person name="Simon-Colin C."/>
            <person name="Alain K."/>
        </authorList>
    </citation>
    <scope>NUCLEOTIDE SEQUENCE</scope>
    <source>
        <strain evidence="2">HW T2.11</strain>
    </source>
</reference>
<evidence type="ECO:0000313" key="2">
    <source>
        <dbReference type="EMBL" id="MCB8878265.1"/>
    </source>
</evidence>
<dbReference type="Proteomes" id="UP000708298">
    <property type="component" value="Unassembled WGS sequence"/>
</dbReference>
<feature type="coiled-coil region" evidence="1">
    <location>
        <begin position="36"/>
        <end position="63"/>
    </location>
</feature>
<dbReference type="EMBL" id="JAESVB010000028">
    <property type="protein sequence ID" value="MCB8878265.1"/>
    <property type="molecule type" value="Genomic_DNA"/>
</dbReference>
<protein>
    <submittedName>
        <fullName evidence="2">Uncharacterized protein</fullName>
    </submittedName>
</protein>